<gene>
    <name evidence="1" type="ORF">GN330_22905</name>
</gene>
<comment type="caution">
    <text evidence="1">The sequence shown here is derived from an EMBL/GenBank/DDBJ whole genome shotgun (WGS) entry which is preliminary data.</text>
</comment>
<dbReference type="AlphaFoldDB" id="A0A844QR91"/>
<accession>A0A844QR91</accession>
<reference evidence="1 2" key="1">
    <citation type="submission" date="2019-12" db="EMBL/GenBank/DDBJ databases">
        <title>Nitratireductor arenosus sp. nov., Isolated from sea sand, Jeju island, South Korea.</title>
        <authorList>
            <person name="Kim W."/>
        </authorList>
    </citation>
    <scope>NUCLEOTIDE SEQUENCE [LARGE SCALE GENOMIC DNA]</scope>
    <source>
        <strain evidence="1 2">CAU 1489</strain>
    </source>
</reference>
<name>A0A844QR91_9HYPH</name>
<organism evidence="1 2">
    <name type="scientific">Nitratireductor arenosus</name>
    <dbReference type="NCBI Taxonomy" id="2682096"/>
    <lineage>
        <taxon>Bacteria</taxon>
        <taxon>Pseudomonadati</taxon>
        <taxon>Pseudomonadota</taxon>
        <taxon>Alphaproteobacteria</taxon>
        <taxon>Hyphomicrobiales</taxon>
        <taxon>Phyllobacteriaceae</taxon>
        <taxon>Nitratireductor</taxon>
    </lineage>
</organism>
<protein>
    <submittedName>
        <fullName evidence="1">Uncharacterized protein</fullName>
    </submittedName>
</protein>
<keyword evidence="2" id="KW-1185">Reference proteome</keyword>
<dbReference type="EMBL" id="WPHG01000010">
    <property type="protein sequence ID" value="MVB00100.1"/>
    <property type="molecule type" value="Genomic_DNA"/>
</dbReference>
<evidence type="ECO:0000313" key="2">
    <source>
        <dbReference type="Proteomes" id="UP000463224"/>
    </source>
</evidence>
<dbReference type="Proteomes" id="UP000463224">
    <property type="component" value="Unassembled WGS sequence"/>
</dbReference>
<sequence length="209" mass="23478">MKPRKPDESDAGYIARLEMAYADVSAVNKAMKKVRNRIMDAVIPAAAKTAEIAIYAAEVTGMKEDPEVKASIAGLGSLVDCLWHDDAITIPDFPKLPTAEPERFGGDAEMILMSAIERVKQTRPPWESWRDVLPEHKGVDPADLDWEGLADEVYDALANLEFSRGLLRNDLRSTMYDHCFERIRMALMNASVRVREDRAEELAERSIPF</sequence>
<evidence type="ECO:0000313" key="1">
    <source>
        <dbReference type="EMBL" id="MVB00100.1"/>
    </source>
</evidence>
<proteinExistence type="predicted"/>
<dbReference type="RefSeq" id="WP_156715976.1">
    <property type="nucleotide sequence ID" value="NZ_WPHG01000010.1"/>
</dbReference>